<organism evidence="3 4">
    <name type="scientific">Bombyx mandarina</name>
    <name type="common">Wild silk moth</name>
    <name type="synonym">Wild silkworm</name>
    <dbReference type="NCBI Taxonomy" id="7092"/>
    <lineage>
        <taxon>Eukaryota</taxon>
        <taxon>Metazoa</taxon>
        <taxon>Ecdysozoa</taxon>
        <taxon>Arthropoda</taxon>
        <taxon>Hexapoda</taxon>
        <taxon>Insecta</taxon>
        <taxon>Pterygota</taxon>
        <taxon>Neoptera</taxon>
        <taxon>Endopterygota</taxon>
        <taxon>Lepidoptera</taxon>
        <taxon>Glossata</taxon>
        <taxon>Ditrysia</taxon>
        <taxon>Bombycoidea</taxon>
        <taxon>Bombycidae</taxon>
        <taxon>Bombycinae</taxon>
        <taxon>Bombyx</taxon>
    </lineage>
</organism>
<dbReference type="OrthoDB" id="548295at2759"/>
<dbReference type="Pfam" id="PF13638">
    <property type="entry name" value="PIN_4"/>
    <property type="match status" value="1"/>
</dbReference>
<evidence type="ECO:0000313" key="3">
    <source>
        <dbReference type="Proteomes" id="UP000504629"/>
    </source>
</evidence>
<dbReference type="SMART" id="SM00670">
    <property type="entry name" value="PINc"/>
    <property type="match status" value="1"/>
</dbReference>
<dbReference type="GeneID" id="114243537"/>
<proteinExistence type="predicted"/>
<feature type="region of interest" description="Disordered" evidence="1">
    <location>
        <begin position="1"/>
        <end position="227"/>
    </location>
</feature>
<evidence type="ECO:0000256" key="1">
    <source>
        <dbReference type="SAM" id="MobiDB-lite"/>
    </source>
</evidence>
<name>A0A6J2JME6_BOMMA</name>
<dbReference type="InterPro" id="IPR052626">
    <property type="entry name" value="SWT1_Regulator"/>
</dbReference>
<dbReference type="SMART" id="SM00456">
    <property type="entry name" value="WW"/>
    <property type="match status" value="1"/>
</dbReference>
<dbReference type="Proteomes" id="UP000504629">
    <property type="component" value="Unplaced"/>
</dbReference>
<protein>
    <submittedName>
        <fullName evidence="4">Transcriptional protein SWT1 isoform X1</fullName>
    </submittedName>
</protein>
<dbReference type="GO" id="GO:0005634">
    <property type="term" value="C:nucleus"/>
    <property type="evidence" value="ECO:0007669"/>
    <property type="project" value="TreeGrafter"/>
</dbReference>
<reference evidence="4" key="1">
    <citation type="submission" date="2025-08" db="UniProtKB">
        <authorList>
            <consortium name="RefSeq"/>
        </authorList>
    </citation>
    <scope>IDENTIFICATION</scope>
    <source>
        <tissue evidence="4">Silk gland</tissue>
    </source>
</reference>
<dbReference type="SUPFAM" id="SSF51045">
    <property type="entry name" value="WW domain"/>
    <property type="match status" value="1"/>
</dbReference>
<gene>
    <name evidence="4" type="primary">LOC114243537</name>
</gene>
<dbReference type="PANTHER" id="PTHR16161:SF0">
    <property type="entry name" value="TRANSCRIPTIONAL PROTEIN SWT1"/>
    <property type="match status" value="1"/>
</dbReference>
<feature type="compositionally biased region" description="Polar residues" evidence="1">
    <location>
        <begin position="158"/>
        <end position="173"/>
    </location>
</feature>
<feature type="compositionally biased region" description="Basic and acidic residues" evidence="1">
    <location>
        <begin position="142"/>
        <end position="153"/>
    </location>
</feature>
<dbReference type="CTD" id="54823"/>
<dbReference type="RefSeq" id="XP_028030856.1">
    <property type="nucleotide sequence ID" value="XM_028175055.1"/>
</dbReference>
<evidence type="ECO:0000313" key="4">
    <source>
        <dbReference type="RefSeq" id="XP_028030856.1"/>
    </source>
</evidence>
<dbReference type="CDD" id="cd18727">
    <property type="entry name" value="PIN_Swt1-like"/>
    <property type="match status" value="1"/>
</dbReference>
<keyword evidence="3" id="KW-1185">Reference proteome</keyword>
<feature type="compositionally biased region" description="Low complexity" evidence="1">
    <location>
        <begin position="204"/>
        <end position="227"/>
    </location>
</feature>
<sequence>MSSSCNETSQLPDGWVLCTSKSSPGRKYYFNKRTGKSSWTQPQLDESKDKSKKEKDNQRDMKSKEEEKKSLKRKNDGSEQNSPIRKQKEAKSSPGKCWPSLNEISLKNVETKRQSTSQEQTQKDIPGRAQESYRHSSSQRESVSRTDSPDRRTPAKNLANTRLTQLRAQLSSEAQKEENKDSTVKKRKMSTDTETSRNSRTEKSPSSSDVKSSTQSPSSESLPSIPSPSQFFAANKIISSMKAQLPEEYCDKVKQKDMFADIEQGIYNQVTEYPYMKHPATPPQFSEASKLVSAIKSKLTYKSSGVDCDLITYSSAQDRLDALRTRLSNDATNAEYSINIPESKEDFACNEAMDVDLKSEIKEPRSNTISPVSSLHEDTSDLKENLVLVVDTNIFIHELDFIKDVLNSHVKGYSEQPTLLVPWRVINELDRLKDNNNGNGAVCKRAKSAMDYLYKCLPENNRIKGQSLRDANSHIYPCELPDDEILNCCLQQAERSKDVALLSNDKNLCNKAVINGVKFYSLSGLRKLLENKPPASHDPDLITGLKYYENAVYQLLSNILENEMRAKYNNLWQHVLLKAPPWTLRDVLQCLLKHWVAVFNDVFPRIQHLILDLKNALTSVQSKDPTTISQSDVSNFKELSLDLAKKCQIIPEYMELAKITVERLSRDARDSDEEVPVIEAFEGLWTVFSSYCAKLSTNLGIVHGLEDSLPHDGPDNLSSKLPIISCHISGLTNAIEGALSIEAHDPSLDEHMYRLETTFKESLASAGMDPAVVNQGNLTVFCIKCRNMLQEAYTKFAQLTELLDICNKNTIFK</sequence>
<feature type="compositionally biased region" description="Basic and acidic residues" evidence="1">
    <location>
        <begin position="174"/>
        <end position="203"/>
    </location>
</feature>
<dbReference type="Pfam" id="PF00397">
    <property type="entry name" value="WW"/>
    <property type="match status" value="1"/>
</dbReference>
<evidence type="ECO:0000259" key="2">
    <source>
        <dbReference type="PROSITE" id="PS50020"/>
    </source>
</evidence>
<feature type="compositionally biased region" description="Basic and acidic residues" evidence="1">
    <location>
        <begin position="121"/>
        <end position="134"/>
    </location>
</feature>
<feature type="domain" description="WW" evidence="2">
    <location>
        <begin position="9"/>
        <end position="44"/>
    </location>
</feature>
<dbReference type="InterPro" id="IPR002716">
    <property type="entry name" value="PIN_dom"/>
</dbReference>
<dbReference type="SUPFAM" id="SSF88723">
    <property type="entry name" value="PIN domain-like"/>
    <property type="match status" value="1"/>
</dbReference>
<dbReference type="Gene3D" id="2.20.70.10">
    <property type="match status" value="1"/>
</dbReference>
<dbReference type="InterPro" id="IPR029060">
    <property type="entry name" value="PIN-like_dom_sf"/>
</dbReference>
<dbReference type="PROSITE" id="PS50020">
    <property type="entry name" value="WW_DOMAIN_2"/>
    <property type="match status" value="1"/>
</dbReference>
<feature type="compositionally biased region" description="Basic and acidic residues" evidence="1">
    <location>
        <begin position="45"/>
        <end position="77"/>
    </location>
</feature>
<dbReference type="PANTHER" id="PTHR16161">
    <property type="entry name" value="TRANSCRIPTIONAL PROTEIN SWT1"/>
    <property type="match status" value="1"/>
</dbReference>
<feature type="compositionally biased region" description="Polar residues" evidence="1">
    <location>
        <begin position="1"/>
        <end position="11"/>
    </location>
</feature>
<dbReference type="Gene3D" id="3.40.50.1010">
    <property type="entry name" value="5'-nuclease"/>
    <property type="match status" value="1"/>
</dbReference>
<dbReference type="CDD" id="cd00201">
    <property type="entry name" value="WW"/>
    <property type="match status" value="1"/>
</dbReference>
<accession>A0A6J2JME6</accession>
<dbReference type="InterPro" id="IPR001202">
    <property type="entry name" value="WW_dom"/>
</dbReference>
<dbReference type="InterPro" id="IPR036020">
    <property type="entry name" value="WW_dom_sf"/>
</dbReference>
<dbReference type="AlphaFoldDB" id="A0A6J2JME6"/>
<dbReference type="KEGG" id="bman:114243537"/>